<evidence type="ECO:0000313" key="1">
    <source>
        <dbReference type="EMBL" id="KAF0482351.1"/>
    </source>
</evidence>
<name>A0A8H4EH45_GIGMA</name>
<dbReference type="AlphaFoldDB" id="A0A8H4EH45"/>
<gene>
    <name evidence="1" type="ORF">F8M41_023468</name>
</gene>
<dbReference type="EMBL" id="WTPW01000763">
    <property type="protein sequence ID" value="KAF0482351.1"/>
    <property type="molecule type" value="Genomic_DNA"/>
</dbReference>
<accession>A0A8H4EH45</accession>
<protein>
    <submittedName>
        <fullName evidence="1">Uncharacterized protein</fullName>
    </submittedName>
</protein>
<evidence type="ECO:0000313" key="2">
    <source>
        <dbReference type="Proteomes" id="UP000439903"/>
    </source>
</evidence>
<dbReference type="OrthoDB" id="2391708at2759"/>
<sequence>MFFPLINCSPFNNKLSFEFASFQRFLLRTYFNAAEGAFITNYFSASLQERTWLKKYFTKIKVKREYIKPTLVAMGVTSDFENALLAPYLIFCDSSAKEFQLCQLGEFERTWDIKFTEEETHGFSFYGAVIMDGPVVAFVFQDHSETSDSALGAFEENNTYILLWKSSHINSTCSFAISADCIYGFWLPFQHNEHHNMDDSHRIINVIFRPLYEHYIKMKCLKNDDFISKNSTIPRIPGYYARIATCLARSHEKEIIWVGTSQTQIICFKDNNNTGEMKLTWCTIITGMPLLIKPVRLDKRVTNCESVLIVQIVDGKNIIINSESGAILQEISSDYSVVFGEFSKIGFNEIMLVPNSFEINTSSLKMNHLNNLQENDILSDNNVTEVKDASHMSSLIDSLSNRIYDGTAQTRKIKEMLDQKYNLLAHCDTLLECFSDIFAFYHLHQVTFKKRNLCINKSIEKLLPLLVDTPIMLEDMKESSTNNNQYLCVLEARIVYGEISKKDKILIEVMVQNLAYQELYAVHLTAYLKNTSKFVSSLIRIRSSRIEVLSAGQEGRITALVDLPLDLILSGLEFGILLWYQTITKSNIDQSAHSFEDYEWHSLYVDNIRTKNTMKNDIIDLLPSVSCMIFTTPISSKKQWNLTMLPFLFEQYLDVVASTVNNNLFQEFKSTDELYRLILLRPYYNINENDNKRQMMMIRCQNDRRLISILKTLCREISGSLIVSIPSPVFTSNQSLNNLNSLIEVFEDITGLNPEHNFNSQIQDPRRKLCTRMAAWLSTL</sequence>
<keyword evidence="2" id="KW-1185">Reference proteome</keyword>
<proteinExistence type="predicted"/>
<reference evidence="1 2" key="1">
    <citation type="journal article" date="2019" name="Environ. Microbiol.">
        <title>At the nexus of three kingdoms: the genome of the mycorrhizal fungus Gigaspora margarita provides insights into plant, endobacterial and fungal interactions.</title>
        <authorList>
            <person name="Venice F."/>
            <person name="Ghignone S."/>
            <person name="Salvioli di Fossalunga A."/>
            <person name="Amselem J."/>
            <person name="Novero M."/>
            <person name="Xianan X."/>
            <person name="Sedzielewska Toro K."/>
            <person name="Morin E."/>
            <person name="Lipzen A."/>
            <person name="Grigoriev I.V."/>
            <person name="Henrissat B."/>
            <person name="Martin F.M."/>
            <person name="Bonfante P."/>
        </authorList>
    </citation>
    <scope>NUCLEOTIDE SEQUENCE [LARGE SCALE GENOMIC DNA]</scope>
    <source>
        <strain evidence="1 2">BEG34</strain>
    </source>
</reference>
<comment type="caution">
    <text evidence="1">The sequence shown here is derived from an EMBL/GenBank/DDBJ whole genome shotgun (WGS) entry which is preliminary data.</text>
</comment>
<organism evidence="1 2">
    <name type="scientific">Gigaspora margarita</name>
    <dbReference type="NCBI Taxonomy" id="4874"/>
    <lineage>
        <taxon>Eukaryota</taxon>
        <taxon>Fungi</taxon>
        <taxon>Fungi incertae sedis</taxon>
        <taxon>Mucoromycota</taxon>
        <taxon>Glomeromycotina</taxon>
        <taxon>Glomeromycetes</taxon>
        <taxon>Diversisporales</taxon>
        <taxon>Gigasporaceae</taxon>
        <taxon>Gigaspora</taxon>
    </lineage>
</organism>
<dbReference type="Proteomes" id="UP000439903">
    <property type="component" value="Unassembled WGS sequence"/>
</dbReference>